<protein>
    <recommendedName>
        <fullName evidence="3">Rhodanese domain-containing protein</fullName>
    </recommendedName>
</protein>
<evidence type="ECO:0000256" key="1">
    <source>
        <dbReference type="ARBA" id="ARBA00022679"/>
    </source>
</evidence>
<dbReference type="Pfam" id="PF00581">
    <property type="entry name" value="Rhodanese"/>
    <property type="match status" value="1"/>
</dbReference>
<dbReference type="AlphaFoldDB" id="A0A5A7N701"/>
<dbReference type="InterPro" id="IPR045078">
    <property type="entry name" value="TST/MPST-like"/>
</dbReference>
<organism evidence="4 5">
    <name type="scientific">Iodidimonas nitroreducens</name>
    <dbReference type="NCBI Taxonomy" id="1236968"/>
    <lineage>
        <taxon>Bacteria</taxon>
        <taxon>Pseudomonadati</taxon>
        <taxon>Pseudomonadota</taxon>
        <taxon>Alphaproteobacteria</taxon>
        <taxon>Iodidimonadales</taxon>
        <taxon>Iodidimonadaceae</taxon>
        <taxon>Iodidimonas</taxon>
    </lineage>
</organism>
<feature type="domain" description="Rhodanese" evidence="3">
    <location>
        <begin position="2"/>
        <end position="89"/>
    </location>
</feature>
<comment type="caution">
    <text evidence="4">The sequence shown here is derived from an EMBL/GenBank/DDBJ whole genome shotgun (WGS) entry which is preliminary data.</text>
</comment>
<dbReference type="InterPro" id="IPR001763">
    <property type="entry name" value="Rhodanese-like_dom"/>
</dbReference>
<reference evidence="4 5" key="1">
    <citation type="submission" date="2019-09" db="EMBL/GenBank/DDBJ databases">
        <title>NBRP : Genome information of microbial organism related human and environment.</title>
        <authorList>
            <person name="Hattori M."/>
            <person name="Oshima K."/>
            <person name="Inaba H."/>
            <person name="Suda W."/>
            <person name="Sakamoto M."/>
            <person name="Iino T."/>
            <person name="Kitahara M."/>
            <person name="Oshida Y."/>
            <person name="Iida T."/>
            <person name="Kudo T."/>
            <person name="Itoh T."/>
            <person name="Ohkuma M."/>
        </authorList>
    </citation>
    <scope>NUCLEOTIDE SEQUENCE [LARGE SCALE GENOMIC DNA]</scope>
    <source>
        <strain evidence="4 5">Q-1</strain>
    </source>
</reference>
<name>A0A5A7N701_9PROT</name>
<keyword evidence="5" id="KW-1185">Reference proteome</keyword>
<keyword evidence="2" id="KW-0677">Repeat</keyword>
<dbReference type="CDD" id="cd01449">
    <property type="entry name" value="TST_Repeat_2"/>
    <property type="match status" value="1"/>
</dbReference>
<dbReference type="GO" id="GO:0004792">
    <property type="term" value="F:thiosulfate-cyanide sulfurtransferase activity"/>
    <property type="evidence" value="ECO:0007669"/>
    <property type="project" value="TreeGrafter"/>
</dbReference>
<dbReference type="Gene3D" id="3.40.250.10">
    <property type="entry name" value="Rhodanese-like domain"/>
    <property type="match status" value="1"/>
</dbReference>
<sequence length="107" mass="11163">MEPGHIPGAINVPYASLYQPDGTLKSPQDLQQILESAGVDLKKPVITSCGSGVTACSIALALTAIGHRDWSVYDGSWAEYGSQPALPKVTAAKVTEANIRADSARPA</sequence>
<proteinExistence type="predicted"/>
<evidence type="ECO:0000256" key="2">
    <source>
        <dbReference type="ARBA" id="ARBA00022737"/>
    </source>
</evidence>
<evidence type="ECO:0000313" key="4">
    <source>
        <dbReference type="EMBL" id="GER03524.1"/>
    </source>
</evidence>
<dbReference type="PANTHER" id="PTHR11364:SF27">
    <property type="entry name" value="SULFURTRANSFERASE"/>
    <property type="match status" value="1"/>
</dbReference>
<gene>
    <name evidence="4" type="ORF">JCM17846_12060</name>
</gene>
<keyword evidence="1" id="KW-0808">Transferase</keyword>
<dbReference type="Proteomes" id="UP000324996">
    <property type="component" value="Unassembled WGS sequence"/>
</dbReference>
<dbReference type="SUPFAM" id="SSF52821">
    <property type="entry name" value="Rhodanese/Cell cycle control phosphatase"/>
    <property type="match status" value="1"/>
</dbReference>
<dbReference type="EMBL" id="BKCN01000004">
    <property type="protein sequence ID" value="GER03524.1"/>
    <property type="molecule type" value="Genomic_DNA"/>
</dbReference>
<dbReference type="PANTHER" id="PTHR11364">
    <property type="entry name" value="THIOSULFATE SULFERTANSFERASE"/>
    <property type="match status" value="1"/>
</dbReference>
<evidence type="ECO:0000259" key="3">
    <source>
        <dbReference type="PROSITE" id="PS50206"/>
    </source>
</evidence>
<dbReference type="InterPro" id="IPR036873">
    <property type="entry name" value="Rhodanese-like_dom_sf"/>
</dbReference>
<evidence type="ECO:0000313" key="5">
    <source>
        <dbReference type="Proteomes" id="UP000324996"/>
    </source>
</evidence>
<accession>A0A5A7N701</accession>
<dbReference type="PROSITE" id="PS50206">
    <property type="entry name" value="RHODANESE_3"/>
    <property type="match status" value="1"/>
</dbReference>